<feature type="transmembrane region" description="Helical" evidence="5">
    <location>
        <begin position="12"/>
        <end position="37"/>
    </location>
</feature>
<feature type="transmembrane region" description="Helical" evidence="5">
    <location>
        <begin position="117"/>
        <end position="140"/>
    </location>
</feature>
<comment type="subcellular location">
    <subcellularLocation>
        <location evidence="1">Membrane</location>
        <topology evidence="1">Multi-pass membrane protein</topology>
    </subcellularLocation>
</comment>
<dbReference type="Proteomes" id="UP000283269">
    <property type="component" value="Unassembled WGS sequence"/>
</dbReference>
<dbReference type="InParanoid" id="A0A409VWV4"/>
<dbReference type="AlphaFoldDB" id="A0A409VWV4"/>
<dbReference type="STRING" id="93625.A0A409VWV4"/>
<keyword evidence="4 5" id="KW-0472">Membrane</keyword>
<keyword evidence="7" id="KW-1185">Reference proteome</keyword>
<proteinExistence type="predicted"/>
<evidence type="ECO:0000313" key="7">
    <source>
        <dbReference type="Proteomes" id="UP000283269"/>
    </source>
</evidence>
<dbReference type="InterPro" id="IPR009571">
    <property type="entry name" value="SUR7/Rim9-like_fungi"/>
</dbReference>
<dbReference type="OrthoDB" id="2354757at2759"/>
<dbReference type="PANTHER" id="PTHR28013">
    <property type="entry name" value="PROTEIN DCV1-RELATED"/>
    <property type="match status" value="1"/>
</dbReference>
<dbReference type="InterPro" id="IPR051380">
    <property type="entry name" value="pH-response_reg_palI/RIM9"/>
</dbReference>
<feature type="transmembrane region" description="Helical" evidence="5">
    <location>
        <begin position="199"/>
        <end position="224"/>
    </location>
</feature>
<dbReference type="PANTHER" id="PTHR28013:SF3">
    <property type="entry name" value="PROTEIN DCV1-RELATED"/>
    <property type="match status" value="1"/>
</dbReference>
<dbReference type="Pfam" id="PF06687">
    <property type="entry name" value="SUR7"/>
    <property type="match status" value="1"/>
</dbReference>
<accession>A0A409VWV4</accession>
<gene>
    <name evidence="6" type="ORF">CVT25_000073</name>
</gene>
<dbReference type="EMBL" id="NHYD01003891">
    <property type="protein sequence ID" value="PPQ70752.1"/>
    <property type="molecule type" value="Genomic_DNA"/>
</dbReference>
<comment type="caution">
    <text evidence="6">The sequence shown here is derived from an EMBL/GenBank/DDBJ whole genome shotgun (WGS) entry which is preliminary data.</text>
</comment>
<sequence length="240" mass="25442">MPLRLPAVLTPILVFIAFLILLLVSLSAPIIKSIILFRLSANINVGPSIFSASASGSVGFGVWGYCISAINVAVVGVDRSRDAQCSKTHLGYTLDSTVARALNADDLQNVLSRTTTAVFVLHPIAAALAFLTLLISLFILRRGSNGTSRLPSFLTMGIGSLAAFFTTVVFLIDVILVAVVRKRVHNATDGDLNLVWGNAVWMTLGAAIALWLSLVGACCGMLGARRTNRCASTLSPESRL</sequence>
<dbReference type="GO" id="GO:0032153">
    <property type="term" value="C:cell division site"/>
    <property type="evidence" value="ECO:0007669"/>
    <property type="project" value="TreeGrafter"/>
</dbReference>
<evidence type="ECO:0000256" key="4">
    <source>
        <dbReference type="ARBA" id="ARBA00023136"/>
    </source>
</evidence>
<organism evidence="6 7">
    <name type="scientific">Psilocybe cyanescens</name>
    <dbReference type="NCBI Taxonomy" id="93625"/>
    <lineage>
        <taxon>Eukaryota</taxon>
        <taxon>Fungi</taxon>
        <taxon>Dikarya</taxon>
        <taxon>Basidiomycota</taxon>
        <taxon>Agaricomycotina</taxon>
        <taxon>Agaricomycetes</taxon>
        <taxon>Agaricomycetidae</taxon>
        <taxon>Agaricales</taxon>
        <taxon>Agaricineae</taxon>
        <taxon>Strophariaceae</taxon>
        <taxon>Psilocybe</taxon>
    </lineage>
</organism>
<keyword evidence="3 5" id="KW-1133">Transmembrane helix</keyword>
<evidence type="ECO:0000256" key="3">
    <source>
        <dbReference type="ARBA" id="ARBA00022989"/>
    </source>
</evidence>
<dbReference type="GO" id="GO:0005886">
    <property type="term" value="C:plasma membrane"/>
    <property type="evidence" value="ECO:0007669"/>
    <property type="project" value="InterPro"/>
</dbReference>
<evidence type="ECO:0000313" key="6">
    <source>
        <dbReference type="EMBL" id="PPQ70752.1"/>
    </source>
</evidence>
<feature type="transmembrane region" description="Helical" evidence="5">
    <location>
        <begin position="49"/>
        <end position="74"/>
    </location>
</feature>
<protein>
    <recommendedName>
        <fullName evidence="8">Pali-domain-containing protein</fullName>
    </recommendedName>
</protein>
<evidence type="ECO:0000256" key="1">
    <source>
        <dbReference type="ARBA" id="ARBA00004141"/>
    </source>
</evidence>
<evidence type="ECO:0000256" key="2">
    <source>
        <dbReference type="ARBA" id="ARBA00022692"/>
    </source>
</evidence>
<name>A0A409VWV4_PSICY</name>
<reference evidence="6 7" key="1">
    <citation type="journal article" date="2018" name="Evol. Lett.">
        <title>Horizontal gene cluster transfer increased hallucinogenic mushroom diversity.</title>
        <authorList>
            <person name="Reynolds H.T."/>
            <person name="Vijayakumar V."/>
            <person name="Gluck-Thaler E."/>
            <person name="Korotkin H.B."/>
            <person name="Matheny P.B."/>
            <person name="Slot J.C."/>
        </authorList>
    </citation>
    <scope>NUCLEOTIDE SEQUENCE [LARGE SCALE GENOMIC DNA]</scope>
    <source>
        <strain evidence="6 7">2631</strain>
    </source>
</reference>
<feature type="transmembrane region" description="Helical" evidence="5">
    <location>
        <begin position="152"/>
        <end position="179"/>
    </location>
</feature>
<keyword evidence="2 5" id="KW-0812">Transmembrane</keyword>
<dbReference type="GO" id="GO:0035838">
    <property type="term" value="C:growing cell tip"/>
    <property type="evidence" value="ECO:0007669"/>
    <property type="project" value="TreeGrafter"/>
</dbReference>
<evidence type="ECO:0008006" key="8">
    <source>
        <dbReference type="Google" id="ProtNLM"/>
    </source>
</evidence>
<evidence type="ECO:0000256" key="5">
    <source>
        <dbReference type="SAM" id="Phobius"/>
    </source>
</evidence>